<dbReference type="AlphaFoldDB" id="A0A0V1HMU6"/>
<dbReference type="Proteomes" id="UP000055024">
    <property type="component" value="Unassembled WGS sequence"/>
</dbReference>
<evidence type="ECO:0000313" key="1">
    <source>
        <dbReference type="EMBL" id="KRZ11788.1"/>
    </source>
</evidence>
<name>A0A0V1HMU6_9BILA</name>
<accession>A0A0V1HMU6</accession>
<dbReference type="EMBL" id="JYDP01000046">
    <property type="protein sequence ID" value="KRZ11788.1"/>
    <property type="molecule type" value="Genomic_DNA"/>
</dbReference>
<proteinExistence type="predicted"/>
<comment type="caution">
    <text evidence="1">The sequence shown here is derived from an EMBL/GenBank/DDBJ whole genome shotgun (WGS) entry which is preliminary data.</text>
</comment>
<gene>
    <name evidence="1" type="ORF">T11_12670</name>
</gene>
<protein>
    <submittedName>
        <fullName evidence="1">Uncharacterized protein</fullName>
    </submittedName>
</protein>
<reference evidence="1 2" key="1">
    <citation type="submission" date="2015-01" db="EMBL/GenBank/DDBJ databases">
        <title>Evolution of Trichinella species and genotypes.</title>
        <authorList>
            <person name="Korhonen P.K."/>
            <person name="Edoardo P."/>
            <person name="Giuseppe L.R."/>
            <person name="Gasser R.B."/>
        </authorList>
    </citation>
    <scope>NUCLEOTIDE SEQUENCE [LARGE SCALE GENOMIC DNA]</scope>
    <source>
        <strain evidence="1">ISS1029</strain>
    </source>
</reference>
<sequence>MNSWESICIACMHAVCCGNISQATFEPNNWKFRKLSETKKKTFSMIIFKLYNSRLDKLESHFDMCEYKCFVIEFCLLCTVLNKIDVTRRLLRYFDFNKNAEHPVMKLNDDSQELDMSTSCESSCISYNLHMLSYLSCRFCTAVSTSSSKSKTGSLISILT</sequence>
<evidence type="ECO:0000313" key="2">
    <source>
        <dbReference type="Proteomes" id="UP000055024"/>
    </source>
</evidence>
<keyword evidence="2" id="KW-1185">Reference proteome</keyword>
<organism evidence="1 2">
    <name type="scientific">Trichinella zimbabwensis</name>
    <dbReference type="NCBI Taxonomy" id="268475"/>
    <lineage>
        <taxon>Eukaryota</taxon>
        <taxon>Metazoa</taxon>
        <taxon>Ecdysozoa</taxon>
        <taxon>Nematoda</taxon>
        <taxon>Enoplea</taxon>
        <taxon>Dorylaimia</taxon>
        <taxon>Trichinellida</taxon>
        <taxon>Trichinellidae</taxon>
        <taxon>Trichinella</taxon>
    </lineage>
</organism>